<accession>A0ABS7BTK0</accession>
<dbReference type="InterPro" id="IPR001789">
    <property type="entry name" value="Sig_transdc_resp-reg_receiver"/>
</dbReference>
<sequence>MRRADPADAPRPVVLVVDDTPEALRFLTSTLEDAGMTVLIAIDGRAALDLLKRVTPDLILMDAVMPQLDGFETTRQIKANPAFQHLPIIFMTGLTETEHVVRALDAGGIDFVSKPIELDELLARIRVHLATARVAHGSQLALDTSGRPALAVDRAGEPQWLTPVAGAMLERLFPGWSAASGTLPAPFAAALRQLQASAPAPGARVTVSVGERTLEAGLLRCTPAAQWVFRLSERHEGEEKTILAAQHGLTSREAEVLLWISRGKPNREVSEILQISPRTVNKHLEQIFEKMGVENRASATAIAVTTLTR</sequence>
<dbReference type="SUPFAM" id="SSF46894">
    <property type="entry name" value="C-terminal effector domain of the bipartite response regulators"/>
    <property type="match status" value="1"/>
</dbReference>
<organism evidence="5 6">
    <name type="scientific">Sphingomonas citri</name>
    <dbReference type="NCBI Taxonomy" id="2862499"/>
    <lineage>
        <taxon>Bacteria</taxon>
        <taxon>Pseudomonadati</taxon>
        <taxon>Pseudomonadota</taxon>
        <taxon>Alphaproteobacteria</taxon>
        <taxon>Sphingomonadales</taxon>
        <taxon>Sphingomonadaceae</taxon>
        <taxon>Sphingomonas</taxon>
    </lineage>
</organism>
<dbReference type="Gene3D" id="3.40.50.2300">
    <property type="match status" value="1"/>
</dbReference>
<dbReference type="PRINTS" id="PR00038">
    <property type="entry name" value="HTHLUXR"/>
</dbReference>
<evidence type="ECO:0000256" key="2">
    <source>
        <dbReference type="PROSITE-ProRule" id="PRU00169"/>
    </source>
</evidence>
<keyword evidence="2" id="KW-0597">Phosphoprotein</keyword>
<feature type="domain" description="HTH luxR-type" evidence="3">
    <location>
        <begin position="242"/>
        <end position="307"/>
    </location>
</feature>
<name>A0ABS7BTK0_9SPHN</name>
<dbReference type="EMBL" id="JAHXZN010000011">
    <property type="protein sequence ID" value="MBW6532934.1"/>
    <property type="molecule type" value="Genomic_DNA"/>
</dbReference>
<dbReference type="CDD" id="cd06170">
    <property type="entry name" value="LuxR_C_like"/>
    <property type="match status" value="1"/>
</dbReference>
<evidence type="ECO:0000256" key="1">
    <source>
        <dbReference type="ARBA" id="ARBA00023125"/>
    </source>
</evidence>
<dbReference type="Pfam" id="PF00196">
    <property type="entry name" value="GerE"/>
    <property type="match status" value="1"/>
</dbReference>
<proteinExistence type="predicted"/>
<dbReference type="SUPFAM" id="SSF52172">
    <property type="entry name" value="CheY-like"/>
    <property type="match status" value="1"/>
</dbReference>
<dbReference type="SMART" id="SM00421">
    <property type="entry name" value="HTH_LUXR"/>
    <property type="match status" value="1"/>
</dbReference>
<gene>
    <name evidence="5" type="ORF">KZ820_19505</name>
</gene>
<dbReference type="SMART" id="SM00448">
    <property type="entry name" value="REC"/>
    <property type="match status" value="1"/>
</dbReference>
<feature type="modified residue" description="4-aspartylphosphate" evidence="2">
    <location>
        <position position="62"/>
    </location>
</feature>
<dbReference type="RefSeq" id="WP_219750514.1">
    <property type="nucleotide sequence ID" value="NZ_JAHXZN010000011.1"/>
</dbReference>
<dbReference type="InterPro" id="IPR000792">
    <property type="entry name" value="Tscrpt_reg_LuxR_C"/>
</dbReference>
<feature type="domain" description="Response regulatory" evidence="4">
    <location>
        <begin position="13"/>
        <end position="129"/>
    </location>
</feature>
<protein>
    <submittedName>
        <fullName evidence="5">Response regulator</fullName>
    </submittedName>
</protein>
<comment type="caution">
    <text evidence="5">The sequence shown here is derived from an EMBL/GenBank/DDBJ whole genome shotgun (WGS) entry which is preliminary data.</text>
</comment>
<keyword evidence="6" id="KW-1185">Reference proteome</keyword>
<dbReference type="PANTHER" id="PTHR43214">
    <property type="entry name" value="TWO-COMPONENT RESPONSE REGULATOR"/>
    <property type="match status" value="1"/>
</dbReference>
<evidence type="ECO:0000313" key="6">
    <source>
        <dbReference type="Proteomes" id="UP000759103"/>
    </source>
</evidence>
<dbReference type="PROSITE" id="PS50043">
    <property type="entry name" value="HTH_LUXR_2"/>
    <property type="match status" value="1"/>
</dbReference>
<evidence type="ECO:0000313" key="5">
    <source>
        <dbReference type="EMBL" id="MBW6532934.1"/>
    </source>
</evidence>
<reference evidence="5 6" key="1">
    <citation type="submission" date="2021-07" db="EMBL/GenBank/DDBJ databases">
        <title>Sphingomonas sp.</title>
        <authorList>
            <person name="Feng G."/>
            <person name="Li J."/>
            <person name="Pan M."/>
        </authorList>
    </citation>
    <scope>NUCLEOTIDE SEQUENCE [LARGE SCALE GENOMIC DNA]</scope>
    <source>
        <strain evidence="5 6">RRHST34</strain>
    </source>
</reference>
<evidence type="ECO:0000259" key="3">
    <source>
        <dbReference type="PROSITE" id="PS50043"/>
    </source>
</evidence>
<dbReference type="InterPro" id="IPR039420">
    <property type="entry name" value="WalR-like"/>
</dbReference>
<dbReference type="PROSITE" id="PS50110">
    <property type="entry name" value="RESPONSE_REGULATORY"/>
    <property type="match status" value="1"/>
</dbReference>
<evidence type="ECO:0000259" key="4">
    <source>
        <dbReference type="PROSITE" id="PS50110"/>
    </source>
</evidence>
<dbReference type="InterPro" id="IPR036388">
    <property type="entry name" value="WH-like_DNA-bd_sf"/>
</dbReference>
<dbReference type="InterPro" id="IPR011006">
    <property type="entry name" value="CheY-like_superfamily"/>
</dbReference>
<dbReference type="InterPro" id="IPR016032">
    <property type="entry name" value="Sig_transdc_resp-reg_C-effctor"/>
</dbReference>
<dbReference type="Gene3D" id="1.10.10.10">
    <property type="entry name" value="Winged helix-like DNA-binding domain superfamily/Winged helix DNA-binding domain"/>
    <property type="match status" value="1"/>
</dbReference>
<keyword evidence="1" id="KW-0238">DNA-binding</keyword>
<dbReference type="Pfam" id="PF00072">
    <property type="entry name" value="Response_reg"/>
    <property type="match status" value="1"/>
</dbReference>
<dbReference type="Proteomes" id="UP000759103">
    <property type="component" value="Unassembled WGS sequence"/>
</dbReference>